<organism evidence="5 6">
    <name type="scientific">Pseudoflavonifractor hominis</name>
    <dbReference type="NCBI Taxonomy" id="2763059"/>
    <lineage>
        <taxon>Bacteria</taxon>
        <taxon>Bacillati</taxon>
        <taxon>Bacillota</taxon>
        <taxon>Clostridia</taxon>
        <taxon>Eubacteriales</taxon>
        <taxon>Oscillospiraceae</taxon>
        <taxon>Pseudoflavonifractor</taxon>
    </lineage>
</organism>
<evidence type="ECO:0000313" key="5">
    <source>
        <dbReference type="EMBL" id="MBC5731742.1"/>
    </source>
</evidence>
<feature type="domain" description="HTH gntR-type" evidence="4">
    <location>
        <begin position="1"/>
        <end position="56"/>
    </location>
</feature>
<dbReference type="SUPFAM" id="SSF46785">
    <property type="entry name" value="Winged helix' DNA-binding domain"/>
    <property type="match status" value="1"/>
</dbReference>
<dbReference type="Pfam" id="PF00392">
    <property type="entry name" value="GntR"/>
    <property type="match status" value="1"/>
</dbReference>
<dbReference type="Gene3D" id="1.10.10.10">
    <property type="entry name" value="Winged helix-like DNA-binding domain superfamily/Winged helix DNA-binding domain"/>
    <property type="match status" value="1"/>
</dbReference>
<dbReference type="SUPFAM" id="SSF64288">
    <property type="entry name" value="Chorismate lyase-like"/>
    <property type="match status" value="1"/>
</dbReference>
<dbReference type="CDD" id="cd07377">
    <property type="entry name" value="WHTH_GntR"/>
    <property type="match status" value="1"/>
</dbReference>
<dbReference type="InterPro" id="IPR028978">
    <property type="entry name" value="Chorismate_lyase_/UTRA_dom_sf"/>
</dbReference>
<dbReference type="InterPro" id="IPR036390">
    <property type="entry name" value="WH_DNA-bd_sf"/>
</dbReference>
<name>A0ABR7HW42_9FIRM</name>
<dbReference type="InterPro" id="IPR036388">
    <property type="entry name" value="WH-like_DNA-bd_sf"/>
</dbReference>
<reference evidence="5 6" key="1">
    <citation type="submission" date="2020-08" db="EMBL/GenBank/DDBJ databases">
        <title>Genome public.</title>
        <authorList>
            <person name="Liu C."/>
            <person name="Sun Q."/>
        </authorList>
    </citation>
    <scope>NUCLEOTIDE SEQUENCE [LARGE SCALE GENOMIC DNA]</scope>
    <source>
        <strain evidence="5 6">New-38</strain>
    </source>
</reference>
<dbReference type="InterPro" id="IPR011663">
    <property type="entry name" value="UTRA"/>
</dbReference>
<dbReference type="PROSITE" id="PS50949">
    <property type="entry name" value="HTH_GNTR"/>
    <property type="match status" value="1"/>
</dbReference>
<dbReference type="PANTHER" id="PTHR44846">
    <property type="entry name" value="MANNOSYL-D-GLYCERATE TRANSPORT/METABOLISM SYSTEM REPRESSOR MNGR-RELATED"/>
    <property type="match status" value="1"/>
</dbReference>
<dbReference type="InterPro" id="IPR050679">
    <property type="entry name" value="Bact_HTH_transcr_reg"/>
</dbReference>
<keyword evidence="2" id="KW-0238">DNA-binding</keyword>
<keyword evidence="3" id="KW-0804">Transcription</keyword>
<proteinExistence type="predicted"/>
<dbReference type="Gene3D" id="3.40.1410.10">
    <property type="entry name" value="Chorismate lyase-like"/>
    <property type="match status" value="1"/>
</dbReference>
<dbReference type="InterPro" id="IPR000524">
    <property type="entry name" value="Tscrpt_reg_HTH_GntR"/>
</dbReference>
<dbReference type="Proteomes" id="UP000660021">
    <property type="component" value="Unassembled WGS sequence"/>
</dbReference>
<dbReference type="SMART" id="SM00866">
    <property type="entry name" value="UTRA"/>
    <property type="match status" value="1"/>
</dbReference>
<accession>A0ABR7HW42</accession>
<evidence type="ECO:0000256" key="3">
    <source>
        <dbReference type="ARBA" id="ARBA00023163"/>
    </source>
</evidence>
<dbReference type="PANTHER" id="PTHR44846:SF1">
    <property type="entry name" value="MANNOSYL-D-GLYCERATE TRANSPORT_METABOLISM SYSTEM REPRESSOR MNGR-RELATED"/>
    <property type="match status" value="1"/>
</dbReference>
<sequence>MLVSCSRQGVERLPSEEDLGKQLGVSRMVIRDVMGELESRGYVTRKRGVGTRINTHIFMAQPRVDEQLDYLELIRATGREPECKYLSDAWILTPEEPVLDETFRTEPGERLLRLERCFYGGGIPLIYSRVYIKESIFRLDYSKWNGYQDLSIFEFLETFCVKQVHITLAELNIVPADTSLAQQLEVSQGTPLLLMRDTGYTVEGEAIVRANAYLRSDILPVKLVRHRI</sequence>
<evidence type="ECO:0000256" key="2">
    <source>
        <dbReference type="ARBA" id="ARBA00023125"/>
    </source>
</evidence>
<comment type="caution">
    <text evidence="5">The sequence shown here is derived from an EMBL/GenBank/DDBJ whole genome shotgun (WGS) entry which is preliminary data.</text>
</comment>
<dbReference type="EMBL" id="JACOPR010000009">
    <property type="protein sequence ID" value="MBC5731742.1"/>
    <property type="molecule type" value="Genomic_DNA"/>
</dbReference>
<evidence type="ECO:0000259" key="4">
    <source>
        <dbReference type="PROSITE" id="PS50949"/>
    </source>
</evidence>
<dbReference type="Pfam" id="PF07702">
    <property type="entry name" value="UTRA"/>
    <property type="match status" value="1"/>
</dbReference>
<evidence type="ECO:0000256" key="1">
    <source>
        <dbReference type="ARBA" id="ARBA00023015"/>
    </source>
</evidence>
<dbReference type="PRINTS" id="PR00035">
    <property type="entry name" value="HTHGNTR"/>
</dbReference>
<evidence type="ECO:0000313" key="6">
    <source>
        <dbReference type="Proteomes" id="UP000660021"/>
    </source>
</evidence>
<keyword evidence="6" id="KW-1185">Reference proteome</keyword>
<dbReference type="SMART" id="SM00345">
    <property type="entry name" value="HTH_GNTR"/>
    <property type="match status" value="1"/>
</dbReference>
<keyword evidence="1" id="KW-0805">Transcription regulation</keyword>
<protein>
    <submittedName>
        <fullName evidence="5">GntR family transcriptional regulator</fullName>
    </submittedName>
</protein>
<gene>
    <name evidence="5" type="ORF">H8S34_13025</name>
</gene>